<name>A0A9W7G3A6_9STRA</name>
<feature type="chain" id="PRO_5040787469" description="Glycoside hydrolase family 5 domain-containing protein" evidence="3">
    <location>
        <begin position="16"/>
        <end position="435"/>
    </location>
</feature>
<dbReference type="InterPro" id="IPR017853">
    <property type="entry name" value="GH"/>
</dbReference>
<dbReference type="OrthoDB" id="62120at2759"/>
<evidence type="ECO:0008006" key="6">
    <source>
        <dbReference type="Google" id="ProtNLM"/>
    </source>
</evidence>
<dbReference type="GO" id="GO:0005576">
    <property type="term" value="C:extracellular region"/>
    <property type="evidence" value="ECO:0007669"/>
    <property type="project" value="TreeGrafter"/>
</dbReference>
<protein>
    <recommendedName>
        <fullName evidence="6">Glycoside hydrolase family 5 domain-containing protein</fullName>
    </recommendedName>
</protein>
<dbReference type="PANTHER" id="PTHR31297">
    <property type="entry name" value="GLUCAN ENDO-1,6-BETA-GLUCOSIDASE B"/>
    <property type="match status" value="1"/>
</dbReference>
<dbReference type="PANTHER" id="PTHR31297:SF38">
    <property type="entry name" value="X8 DOMAIN-CONTAINING PROTEIN"/>
    <property type="match status" value="1"/>
</dbReference>
<organism evidence="4 5">
    <name type="scientific">Triparma columacea</name>
    <dbReference type="NCBI Taxonomy" id="722753"/>
    <lineage>
        <taxon>Eukaryota</taxon>
        <taxon>Sar</taxon>
        <taxon>Stramenopiles</taxon>
        <taxon>Ochrophyta</taxon>
        <taxon>Bolidophyceae</taxon>
        <taxon>Parmales</taxon>
        <taxon>Triparmaceae</taxon>
        <taxon>Triparma</taxon>
    </lineage>
</organism>
<dbReference type="AlphaFoldDB" id="A0A9W7G3A6"/>
<comment type="caution">
    <text evidence="4">The sequence shown here is derived from an EMBL/GenBank/DDBJ whole genome shotgun (WGS) entry which is preliminary data.</text>
</comment>
<dbReference type="GO" id="GO:0008422">
    <property type="term" value="F:beta-glucosidase activity"/>
    <property type="evidence" value="ECO:0007669"/>
    <property type="project" value="TreeGrafter"/>
</dbReference>
<accession>A0A9W7G3A6</accession>
<evidence type="ECO:0000313" key="5">
    <source>
        <dbReference type="Proteomes" id="UP001165065"/>
    </source>
</evidence>
<evidence type="ECO:0000256" key="3">
    <source>
        <dbReference type="SAM" id="SignalP"/>
    </source>
</evidence>
<keyword evidence="5" id="KW-1185">Reference proteome</keyword>
<dbReference type="Gene3D" id="3.20.20.80">
    <property type="entry name" value="Glycosidases"/>
    <property type="match status" value="1"/>
</dbReference>
<dbReference type="GO" id="GO:0009986">
    <property type="term" value="C:cell surface"/>
    <property type="evidence" value="ECO:0007669"/>
    <property type="project" value="TreeGrafter"/>
</dbReference>
<dbReference type="EMBL" id="BRYA01000038">
    <property type="protein sequence ID" value="GMI34134.1"/>
    <property type="molecule type" value="Genomic_DNA"/>
</dbReference>
<keyword evidence="2" id="KW-0326">Glycosidase</keyword>
<gene>
    <name evidence="4" type="ORF">TrCOL_g1362</name>
</gene>
<sequence>MLFSILALMAVEATAATITGVNLGGWLLIEEWMFSNGQFDRVAEEDDSPQGVIMPPLLPDGPGFNWYSEGDLISKLADEFSPEFAVEVIEAHRSSYITDEDVQKMKEAGISAVRMPLGYWAFLGGSYNDEAMLYTDPAHEDKKFVTISTDFLTSQVKRFVNEGIDVLLDIHAMPGGSSQGSYSGIFPSTPMFWDDEELQQQGLDIVTNMMDFYDNLDEETRAGIVGMTLMNEPAHNMADKADLMTEWIANASDIFRERIVKVRGAASLPFPKLYVNLIETSIQPQAIVDFFLDTFSADELASWAILDIHHYFAWDGGHNGCYGGDCSYTCSSSATEEGLKAIDSIVIDGAKSSHEFFFANGSIPLVSCSEYSLATFDRSEQACRGQTILKSMHDNQATAFEKQGLYGAYFWTWKMPYGGTHEESWSLKNYLGLGS</sequence>
<keyword evidence="3" id="KW-0732">Signal</keyword>
<evidence type="ECO:0000256" key="2">
    <source>
        <dbReference type="ARBA" id="ARBA00023295"/>
    </source>
</evidence>
<dbReference type="InterPro" id="IPR050386">
    <property type="entry name" value="Glycosyl_hydrolase_5"/>
</dbReference>
<keyword evidence="1" id="KW-0378">Hydrolase</keyword>
<reference evidence="5" key="1">
    <citation type="journal article" date="2023" name="Commun. Biol.">
        <title>Genome analysis of Parmales, the sister group of diatoms, reveals the evolutionary specialization of diatoms from phago-mixotrophs to photoautotrophs.</title>
        <authorList>
            <person name="Ban H."/>
            <person name="Sato S."/>
            <person name="Yoshikawa S."/>
            <person name="Yamada K."/>
            <person name="Nakamura Y."/>
            <person name="Ichinomiya M."/>
            <person name="Sato N."/>
            <person name="Blanc-Mathieu R."/>
            <person name="Endo H."/>
            <person name="Kuwata A."/>
            <person name="Ogata H."/>
        </authorList>
    </citation>
    <scope>NUCLEOTIDE SEQUENCE [LARGE SCALE GENOMIC DNA]</scope>
</reference>
<dbReference type="Proteomes" id="UP001165065">
    <property type="component" value="Unassembled WGS sequence"/>
</dbReference>
<evidence type="ECO:0000256" key="1">
    <source>
        <dbReference type="ARBA" id="ARBA00022801"/>
    </source>
</evidence>
<feature type="signal peptide" evidence="3">
    <location>
        <begin position="1"/>
        <end position="15"/>
    </location>
</feature>
<evidence type="ECO:0000313" key="4">
    <source>
        <dbReference type="EMBL" id="GMI34134.1"/>
    </source>
</evidence>
<dbReference type="GO" id="GO:0009251">
    <property type="term" value="P:glucan catabolic process"/>
    <property type="evidence" value="ECO:0007669"/>
    <property type="project" value="TreeGrafter"/>
</dbReference>
<dbReference type="SUPFAM" id="SSF51445">
    <property type="entry name" value="(Trans)glycosidases"/>
    <property type="match status" value="1"/>
</dbReference>
<proteinExistence type="predicted"/>